<name>A0A7W5H6H2_9BACT</name>
<feature type="compositionally biased region" description="Basic and acidic residues" evidence="1">
    <location>
        <begin position="1"/>
        <end position="11"/>
    </location>
</feature>
<dbReference type="Proteomes" id="UP000536179">
    <property type="component" value="Unassembled WGS sequence"/>
</dbReference>
<dbReference type="InterPro" id="IPR049368">
    <property type="entry name" value="FkbO_Hyg5-like_N"/>
</dbReference>
<evidence type="ECO:0000256" key="1">
    <source>
        <dbReference type="SAM" id="MobiDB-lite"/>
    </source>
</evidence>
<dbReference type="CDD" id="cd00448">
    <property type="entry name" value="YjgF_YER057c_UK114_family"/>
    <property type="match status" value="1"/>
</dbReference>
<protein>
    <submittedName>
        <fullName evidence="3">Enamine deaminase RidA (YjgF/YER057c/UK114 family)</fullName>
    </submittedName>
</protein>
<dbReference type="PANTHER" id="PTHR11803:SF39">
    <property type="entry name" value="2-IMINOBUTANOATE_2-IMINOPROPANOATE DEAMINASE"/>
    <property type="match status" value="1"/>
</dbReference>
<dbReference type="RefSeq" id="WP_221225259.1">
    <property type="nucleotide sequence ID" value="NZ_JACHXU010000016.1"/>
</dbReference>
<accession>A0A7W5H6H2</accession>
<dbReference type="Gene3D" id="3.30.1330.40">
    <property type="entry name" value="RutC-like"/>
    <property type="match status" value="3"/>
</dbReference>
<dbReference type="CDD" id="cd06153">
    <property type="entry name" value="YjgF_YER057c_UK114_like_5"/>
    <property type="match status" value="1"/>
</dbReference>
<dbReference type="EMBL" id="JACHXU010000016">
    <property type="protein sequence ID" value="MBB3208537.1"/>
    <property type="molecule type" value="Genomic_DNA"/>
</dbReference>
<dbReference type="GO" id="GO:0019239">
    <property type="term" value="F:deaminase activity"/>
    <property type="evidence" value="ECO:0007669"/>
    <property type="project" value="TreeGrafter"/>
</dbReference>
<proteinExistence type="predicted"/>
<dbReference type="InterPro" id="IPR035959">
    <property type="entry name" value="RutC-like_sf"/>
</dbReference>
<dbReference type="InterPro" id="IPR006175">
    <property type="entry name" value="YjgF/YER057c/UK114"/>
</dbReference>
<dbReference type="Pfam" id="PF21168">
    <property type="entry name" value="FkbO_Hyg5-like_N"/>
    <property type="match status" value="1"/>
</dbReference>
<reference evidence="3 4" key="1">
    <citation type="submission" date="2020-08" db="EMBL/GenBank/DDBJ databases">
        <title>Genomic Encyclopedia of Type Strains, Phase III (KMG-III): the genomes of soil and plant-associated and newly described type strains.</title>
        <authorList>
            <person name="Whitman W."/>
        </authorList>
    </citation>
    <scope>NUCLEOTIDE SEQUENCE [LARGE SCALE GENOMIC DNA]</scope>
    <source>
        <strain evidence="3 4">CECT 8075</strain>
    </source>
</reference>
<dbReference type="GO" id="GO:0005829">
    <property type="term" value="C:cytosol"/>
    <property type="evidence" value="ECO:0007669"/>
    <property type="project" value="TreeGrafter"/>
</dbReference>
<comment type="caution">
    <text evidence="3">The sequence shown here is derived from an EMBL/GenBank/DDBJ whole genome shotgun (WGS) entry which is preliminary data.</text>
</comment>
<evidence type="ECO:0000313" key="4">
    <source>
        <dbReference type="Proteomes" id="UP000536179"/>
    </source>
</evidence>
<dbReference type="PANTHER" id="PTHR11803">
    <property type="entry name" value="2-IMINOBUTANOATE/2-IMINOPROPANOATE DEAMINASE RIDA"/>
    <property type="match status" value="1"/>
</dbReference>
<feature type="domain" description="Chorismatase FkbO/Hyg5-like N-terminal" evidence="2">
    <location>
        <begin position="236"/>
        <end position="329"/>
    </location>
</feature>
<gene>
    <name evidence="3" type="ORF">FHS27_004366</name>
</gene>
<organism evidence="3 4">
    <name type="scientific">Aporhodopirellula rubra</name>
    <dbReference type="NCBI Taxonomy" id="980271"/>
    <lineage>
        <taxon>Bacteria</taxon>
        <taxon>Pseudomonadati</taxon>
        <taxon>Planctomycetota</taxon>
        <taxon>Planctomycetia</taxon>
        <taxon>Pirellulales</taxon>
        <taxon>Pirellulaceae</taxon>
        <taxon>Aporhodopirellula</taxon>
    </lineage>
</organism>
<dbReference type="AlphaFoldDB" id="A0A7W5H6H2"/>
<evidence type="ECO:0000313" key="3">
    <source>
        <dbReference type="EMBL" id="MBB3208537.1"/>
    </source>
</evidence>
<dbReference type="SUPFAM" id="SSF55298">
    <property type="entry name" value="YjgF-like"/>
    <property type="match status" value="2"/>
</dbReference>
<sequence>MNDSKREHATPCDRASAQAADLSTAPQSPDHHGAVCYRMNPEKRMLGEQGTCLQTGRCSPTVSVDSTKRGMLSGGSIGNGQFVNGDNAMPPCLLSEQQHSVIDIGGVHRVALMITPQNHGTAIDQAWEAISTIRVILNQQPVPMKMVQQTVFVRTAEDIPAIRRLFEAYFGEETPAANYIVQPPCGNQSLAIEAWAIGGESVQVSFPDADVVTVDYDAMRWIYFSGITPPPSAANSYEQSAFCFSELDRRLNRVGVTFSEIPRVWLYQGGITETEQGVERYRELNRARTDYFDAKASSGAMKTSDRGVVYPASTGIGTGGNGLVLSAMALQSTRTDVHLVALENPGQTSAFDYEKRFSIKSPKFSRAMAVVVDDYATIWISGTASILDSESVHIGDIEKQTHQTIDNIESLIAEENLARHGFKGCGATLQELAKVRVYIKHAKDYEKCRAICEARFGPLPIIYANADVCRPDLLVEIEGVAFTSV</sequence>
<evidence type="ECO:0000259" key="2">
    <source>
        <dbReference type="Pfam" id="PF21168"/>
    </source>
</evidence>
<keyword evidence="4" id="KW-1185">Reference proteome</keyword>
<feature type="region of interest" description="Disordered" evidence="1">
    <location>
        <begin position="1"/>
        <end position="33"/>
    </location>
</feature>